<organism evidence="1 2">
    <name type="scientific">Ensete ventricosum</name>
    <name type="common">Abyssinian banana</name>
    <name type="synonym">Musa ensete</name>
    <dbReference type="NCBI Taxonomy" id="4639"/>
    <lineage>
        <taxon>Eukaryota</taxon>
        <taxon>Viridiplantae</taxon>
        <taxon>Streptophyta</taxon>
        <taxon>Embryophyta</taxon>
        <taxon>Tracheophyta</taxon>
        <taxon>Spermatophyta</taxon>
        <taxon>Magnoliopsida</taxon>
        <taxon>Liliopsida</taxon>
        <taxon>Zingiberales</taxon>
        <taxon>Musaceae</taxon>
        <taxon>Ensete</taxon>
    </lineage>
</organism>
<evidence type="ECO:0000313" key="2">
    <source>
        <dbReference type="Proteomes" id="UP000287651"/>
    </source>
</evidence>
<evidence type="ECO:0000313" key="1">
    <source>
        <dbReference type="EMBL" id="RRT38151.1"/>
    </source>
</evidence>
<dbReference type="Proteomes" id="UP000287651">
    <property type="component" value="Unassembled WGS sequence"/>
</dbReference>
<comment type="caution">
    <text evidence="1">The sequence shown here is derived from an EMBL/GenBank/DDBJ whole genome shotgun (WGS) entry which is preliminary data.</text>
</comment>
<name>A0A426XF77_ENSVE</name>
<feature type="non-terminal residue" evidence="1">
    <location>
        <position position="101"/>
    </location>
</feature>
<proteinExistence type="predicted"/>
<protein>
    <submittedName>
        <fullName evidence="1">Uncharacterized protein</fullName>
    </submittedName>
</protein>
<dbReference type="AlphaFoldDB" id="A0A426XF77"/>
<sequence length="101" mass="10537">MLVPESRAAEVARASTCLLEKGFLSSSSLASTTTGGGDDFPNAAPFFHVEAEGEQVVGGDIEPAVVEEGGTDAAGASPHHLSAWRFPPLRDGVCWLKNQLI</sequence>
<dbReference type="EMBL" id="AMZH03021494">
    <property type="protein sequence ID" value="RRT38151.1"/>
    <property type="molecule type" value="Genomic_DNA"/>
</dbReference>
<accession>A0A426XF77</accession>
<gene>
    <name evidence="1" type="ORF">B296_00035095</name>
</gene>
<reference evidence="1 2" key="1">
    <citation type="journal article" date="2014" name="Agronomy (Basel)">
        <title>A Draft Genome Sequence for Ensete ventricosum, the Drought-Tolerant Tree Against Hunger.</title>
        <authorList>
            <person name="Harrison J."/>
            <person name="Moore K.A."/>
            <person name="Paszkiewicz K."/>
            <person name="Jones T."/>
            <person name="Grant M."/>
            <person name="Ambacheew D."/>
            <person name="Muzemil S."/>
            <person name="Studholme D.J."/>
        </authorList>
    </citation>
    <scope>NUCLEOTIDE SEQUENCE [LARGE SCALE GENOMIC DNA]</scope>
</reference>